<dbReference type="KEGG" id="asd:AS9A_2754"/>
<dbReference type="EMBL" id="CP002786">
    <property type="protein sequence ID" value="AEF41201.1"/>
    <property type="molecule type" value="Genomic_DNA"/>
</dbReference>
<dbReference type="Proteomes" id="UP000009235">
    <property type="component" value="Chromosome"/>
</dbReference>
<reference evidence="1 2" key="1">
    <citation type="journal article" date="2011" name="J. Bacteriol.">
        <title>Complete genome sequence of Amycolicicoccus subflavus DQS3-9A1T, an actinomycete isolated from crude oil-polluted soil.</title>
        <authorList>
            <person name="Cai M."/>
            <person name="Chen W.M."/>
            <person name="Nie Y."/>
            <person name="Chi C.Q."/>
            <person name="Wang Y.N."/>
            <person name="Tang Y.Q."/>
            <person name="Li G.Y."/>
            <person name="Wu X.L."/>
        </authorList>
    </citation>
    <scope>NUCLEOTIDE SEQUENCE [LARGE SCALE GENOMIC DNA]</scope>
    <source>
        <strain evidence="2">DSM 45089 / DQS3-9A1</strain>
    </source>
</reference>
<dbReference type="HOGENOM" id="CLU_1893246_0_0_11"/>
<keyword evidence="2" id="KW-1185">Reference proteome</keyword>
<sequence>MLAQPSFGPACTINAGNPAATVNDLRFGCSDAQYEALFRSLSPGSVPANVTAQGYVRNNPAAELVWQGKVFGSGTVQNRVLGQQVFPASVYVGPSYTDGAPAVIIDYAGGPLGFIRDEIREVQPGVYAGYVYEHSGTPQRVAAFVLAL</sequence>
<evidence type="ECO:0000313" key="1">
    <source>
        <dbReference type="EMBL" id="AEF41201.1"/>
    </source>
</evidence>
<proteinExistence type="predicted"/>
<accession>F6EI94</accession>
<gene>
    <name evidence="1" type="ordered locus">AS9A_2754</name>
</gene>
<protein>
    <submittedName>
        <fullName evidence="1">Uncharacterized protein</fullName>
    </submittedName>
</protein>
<organism evidence="1 2">
    <name type="scientific">Hoyosella subflava (strain DSM 45089 / JCM 17490 / NBRC 109087 / DQS3-9A1)</name>
    <name type="common">Amycolicicoccus subflavus</name>
    <dbReference type="NCBI Taxonomy" id="443218"/>
    <lineage>
        <taxon>Bacteria</taxon>
        <taxon>Bacillati</taxon>
        <taxon>Actinomycetota</taxon>
        <taxon>Actinomycetes</taxon>
        <taxon>Mycobacteriales</taxon>
        <taxon>Hoyosellaceae</taxon>
        <taxon>Hoyosella</taxon>
    </lineage>
</organism>
<name>F6EI94_HOYSD</name>
<dbReference type="STRING" id="443218.AS9A_2754"/>
<dbReference type="AlphaFoldDB" id="F6EI94"/>
<dbReference type="eggNOG" id="ENOG50302UX">
    <property type="taxonomic scope" value="Bacteria"/>
</dbReference>
<evidence type="ECO:0000313" key="2">
    <source>
        <dbReference type="Proteomes" id="UP000009235"/>
    </source>
</evidence>